<proteinExistence type="predicted"/>
<evidence type="ECO:0000313" key="1">
    <source>
        <dbReference type="EMBL" id="VVC89000.1"/>
    </source>
</evidence>
<reference evidence="1 2" key="1">
    <citation type="submission" date="2017-07" db="EMBL/GenBank/DDBJ databases">
        <authorList>
            <person name="Talla V."/>
            <person name="Backstrom N."/>
        </authorList>
    </citation>
    <scope>NUCLEOTIDE SEQUENCE [LARGE SCALE GENOMIC DNA]</scope>
</reference>
<evidence type="ECO:0000313" key="2">
    <source>
        <dbReference type="Proteomes" id="UP000324832"/>
    </source>
</evidence>
<organism evidence="1 2">
    <name type="scientific">Leptidea sinapis</name>
    <dbReference type="NCBI Taxonomy" id="189913"/>
    <lineage>
        <taxon>Eukaryota</taxon>
        <taxon>Metazoa</taxon>
        <taxon>Ecdysozoa</taxon>
        <taxon>Arthropoda</taxon>
        <taxon>Hexapoda</taxon>
        <taxon>Insecta</taxon>
        <taxon>Pterygota</taxon>
        <taxon>Neoptera</taxon>
        <taxon>Endopterygota</taxon>
        <taxon>Lepidoptera</taxon>
        <taxon>Glossata</taxon>
        <taxon>Ditrysia</taxon>
        <taxon>Papilionoidea</taxon>
        <taxon>Pieridae</taxon>
        <taxon>Dismorphiinae</taxon>
        <taxon>Leptidea</taxon>
    </lineage>
</organism>
<dbReference type="Proteomes" id="UP000324832">
    <property type="component" value="Unassembled WGS sequence"/>
</dbReference>
<accession>A0A5E4PSQ6</accession>
<dbReference type="AlphaFoldDB" id="A0A5E4PSQ6"/>
<protein>
    <submittedName>
        <fullName evidence="1">Uncharacterized protein</fullName>
    </submittedName>
</protein>
<keyword evidence="2" id="KW-1185">Reference proteome</keyword>
<name>A0A5E4PSQ6_9NEOP</name>
<sequence>MTGQLKTKSHITEGFDKIYDAFIGMLAGDNTASSNPSSLSHFTFSSVPANPITLQPLIFAICPTRLPTAPAAPDTATVSPDLGLHISRNAKYAVAPGIPTAPRASDAESP</sequence>
<dbReference type="EMBL" id="FZQP02000448">
    <property type="protein sequence ID" value="VVC89000.1"/>
    <property type="molecule type" value="Genomic_DNA"/>
</dbReference>
<gene>
    <name evidence="1" type="ORF">LSINAPIS_LOCUS2237</name>
</gene>